<dbReference type="InterPro" id="IPR036696">
    <property type="entry name" value="YdfO-like_sf"/>
</dbReference>
<evidence type="ECO:0000256" key="4">
    <source>
        <dbReference type="ARBA" id="ARBA00008819"/>
    </source>
</evidence>
<sequence length="638" mass="71478">MNKKVILMILDGWGKSPDPKVSAIDNANIPFINSLYTKYPNGQLRTDGLNVGLPDGQMGNSEVGHMNLGAGRIVYQDLAKINLAVENKTLNKEKVLHDAFEYAKQNNKNVHFLGLVSDGGVHSHTSHLRGLLDAANDFGLQNVFVHAFTDGRDVDPKSGAKYIQDLEAYLQNSSAKLASVVGRYYAMDRDKRWERVKKAYDLVVNGTGIHSLNAVNSILSSYHNHVTDEFIEPIVMVDMENKPVATIQENDVVIFFNFRTDRGRQLTEALSQKDFHEQNMHKLPLYYVTMTNYDDTFENVHVIYDKDNITETLGEVLEYNNKLQIRIAETEKYPHVTFFFSGGRETPFIGERRLLCPSPKVATYDLQPEMSAFDIKDKLIPELKKGEVDFVCLNFANGDMVGHTGVMEAAIKACEAVDVCVKEVIETALGNNYTTLVIADHGNCETMINPDGTPNTAHTTNPVPIILVDKELKQIKNGVLGDIAPTILDLMGIEKPKVMTRHSLVSQFTIEEIHQAHSQVKSGADFPQYVGQLKQMGILKYDNFVTDGKTVYFGKDNFSLSDKPKYETIAISDNPSTLELEDVLITHQKGQTDYMTFCTQAAAAGVYKWTCDFTDMTCTYYDAKGNKMITEEIPNYIN</sequence>
<evidence type="ECO:0000256" key="8">
    <source>
        <dbReference type="ARBA" id="ARBA00023235"/>
    </source>
</evidence>
<dbReference type="GO" id="GO:0005829">
    <property type="term" value="C:cytosol"/>
    <property type="evidence" value="ECO:0007669"/>
    <property type="project" value="TreeGrafter"/>
</dbReference>
<evidence type="ECO:0000259" key="12">
    <source>
        <dbReference type="Pfam" id="PF06415"/>
    </source>
</evidence>
<name>A0A1G4V648_9FLAO</name>
<keyword evidence="6 9" id="KW-0324">Glycolysis</keyword>
<dbReference type="STRING" id="329186.SAMN02927925_00414"/>
<accession>A0A1G4V648</accession>
<feature type="binding site" evidence="9">
    <location>
        <position position="189"/>
    </location>
    <ligand>
        <name>substrate</name>
    </ligand>
</feature>
<dbReference type="InterPro" id="IPR017850">
    <property type="entry name" value="Alkaline_phosphatase_core_sf"/>
</dbReference>
<dbReference type="PANTHER" id="PTHR31637">
    <property type="entry name" value="2,3-BISPHOSPHOGLYCERATE-INDEPENDENT PHOSPHOGLYCERATE MUTASE"/>
    <property type="match status" value="1"/>
</dbReference>
<dbReference type="SUPFAM" id="SSF53649">
    <property type="entry name" value="Alkaline phosphatase-like"/>
    <property type="match status" value="1"/>
</dbReference>
<dbReference type="GO" id="GO:0030145">
    <property type="term" value="F:manganese ion binding"/>
    <property type="evidence" value="ECO:0007669"/>
    <property type="project" value="UniProtKB-UniRule"/>
</dbReference>
<dbReference type="Gene3D" id="3.30.1810.10">
    <property type="entry name" value="YdfO-like"/>
    <property type="match status" value="1"/>
</dbReference>
<evidence type="ECO:0000259" key="11">
    <source>
        <dbReference type="Pfam" id="PF01676"/>
    </source>
</evidence>
<evidence type="ECO:0000256" key="2">
    <source>
        <dbReference type="ARBA" id="ARBA00002315"/>
    </source>
</evidence>
<dbReference type="Pfam" id="PF06415">
    <property type="entry name" value="iPGM_N"/>
    <property type="match status" value="1"/>
</dbReference>
<dbReference type="InterPro" id="IPR006124">
    <property type="entry name" value="Metalloenzyme"/>
</dbReference>
<evidence type="ECO:0000256" key="3">
    <source>
        <dbReference type="ARBA" id="ARBA00004798"/>
    </source>
</evidence>
<dbReference type="SUPFAM" id="SSF64158">
    <property type="entry name" value="2,3-Bisphosphoglycerate-independent phosphoglycerate mutase, substrate-binding domain"/>
    <property type="match status" value="1"/>
</dbReference>
<dbReference type="FunFam" id="3.40.1450.10:FF:000002">
    <property type="entry name" value="2,3-bisphosphoglycerate-independent phosphoglycerate mutase"/>
    <property type="match status" value="1"/>
</dbReference>
<feature type="binding site" evidence="9">
    <location>
        <position position="183"/>
    </location>
    <ligand>
        <name>substrate</name>
    </ligand>
</feature>
<evidence type="ECO:0000256" key="1">
    <source>
        <dbReference type="ARBA" id="ARBA00000370"/>
    </source>
</evidence>
<dbReference type="NCBIfam" id="TIGR01307">
    <property type="entry name" value="pgm_bpd_ind"/>
    <property type="match status" value="1"/>
</dbReference>
<evidence type="ECO:0000256" key="5">
    <source>
        <dbReference type="ARBA" id="ARBA00022723"/>
    </source>
</evidence>
<feature type="binding site" evidence="9">
    <location>
        <position position="440"/>
    </location>
    <ligand>
        <name>Mn(2+)</name>
        <dbReference type="ChEBI" id="CHEBI:29035"/>
        <label>2</label>
    </ligand>
</feature>
<comment type="cofactor">
    <cofactor evidence="9">
        <name>Mn(2+)</name>
        <dbReference type="ChEBI" id="CHEBI:29035"/>
    </cofactor>
    <text evidence="9">Binds 2 manganese ions per subunit.</text>
</comment>
<organism evidence="13 14">
    <name type="scientific">Flavobacterium saliperosum</name>
    <dbReference type="NCBI Taxonomy" id="329186"/>
    <lineage>
        <taxon>Bacteria</taxon>
        <taxon>Pseudomonadati</taxon>
        <taxon>Bacteroidota</taxon>
        <taxon>Flavobacteriia</taxon>
        <taxon>Flavobacteriales</taxon>
        <taxon>Flavobacteriaceae</taxon>
        <taxon>Flavobacterium</taxon>
    </lineage>
</organism>
<feature type="binding site" evidence="9">
    <location>
        <position position="61"/>
    </location>
    <ligand>
        <name>Mn(2+)</name>
        <dbReference type="ChEBI" id="CHEBI:29035"/>
        <label>2</label>
    </ligand>
</feature>
<dbReference type="Proteomes" id="UP000182124">
    <property type="component" value="Unassembled WGS sequence"/>
</dbReference>
<dbReference type="GO" id="GO:0004619">
    <property type="term" value="F:phosphoglycerate mutase activity"/>
    <property type="evidence" value="ECO:0007669"/>
    <property type="project" value="UniProtKB-UniRule"/>
</dbReference>
<evidence type="ECO:0000256" key="9">
    <source>
        <dbReference type="HAMAP-Rule" id="MF_01038"/>
    </source>
</evidence>
<dbReference type="HAMAP" id="MF_01038">
    <property type="entry name" value="GpmI"/>
    <property type="match status" value="1"/>
</dbReference>
<feature type="domain" description="BPG-independent PGAM N-terminal" evidence="12">
    <location>
        <begin position="81"/>
        <end position="295"/>
    </location>
</feature>
<feature type="active site" description="Phosphoserine intermediate" evidence="9">
    <location>
        <position position="61"/>
    </location>
</feature>
<evidence type="ECO:0000313" key="13">
    <source>
        <dbReference type="EMBL" id="SCX01853.1"/>
    </source>
</evidence>
<evidence type="ECO:0000256" key="6">
    <source>
        <dbReference type="ARBA" id="ARBA00023152"/>
    </source>
</evidence>
<keyword evidence="8 9" id="KW-0413">Isomerase</keyword>
<dbReference type="PANTHER" id="PTHR31637:SF0">
    <property type="entry name" value="2,3-BISPHOSPHOGLYCERATE-INDEPENDENT PHOSPHOGLYCERATE MUTASE"/>
    <property type="match status" value="1"/>
</dbReference>
<dbReference type="RefSeq" id="WP_023575462.1">
    <property type="nucleotide sequence ID" value="NZ_CBCSBQ010000003.1"/>
</dbReference>
<dbReference type="SUPFAM" id="SSF160419">
    <property type="entry name" value="YdfO-like"/>
    <property type="match status" value="1"/>
</dbReference>
<keyword evidence="5 9" id="KW-0479">Metal-binding</keyword>
<dbReference type="Pfam" id="PF01676">
    <property type="entry name" value="Metalloenzyme"/>
    <property type="match status" value="1"/>
</dbReference>
<feature type="domain" description="Metalloenzyme" evidence="11">
    <location>
        <begin position="3"/>
        <end position="495"/>
    </location>
</feature>
<protein>
    <recommendedName>
        <fullName evidence="9 10">2,3-bisphosphoglycerate-independent phosphoglycerate mutase</fullName>
        <shortName evidence="9">BPG-independent PGAM</shortName>
        <shortName evidence="9">Phosphoglyceromutase</shortName>
        <shortName evidence="9">iPGM</shortName>
        <ecNumber evidence="9 10">5.4.2.12</ecNumber>
    </recommendedName>
</protein>
<dbReference type="GO" id="GO:0006096">
    <property type="term" value="P:glycolytic process"/>
    <property type="evidence" value="ECO:0007669"/>
    <property type="project" value="UniProtKB-UniRule"/>
</dbReference>
<feature type="binding site" evidence="9">
    <location>
        <begin position="152"/>
        <end position="153"/>
    </location>
    <ligand>
        <name>substrate</name>
    </ligand>
</feature>
<dbReference type="AlphaFoldDB" id="A0A1G4V648"/>
<dbReference type="InterPro" id="IPR011258">
    <property type="entry name" value="BPG-indep_PGM_N"/>
</dbReference>
<keyword evidence="7 9" id="KW-0464">Manganese</keyword>
<evidence type="ECO:0000256" key="7">
    <source>
        <dbReference type="ARBA" id="ARBA00023211"/>
    </source>
</evidence>
<dbReference type="Gene3D" id="3.40.1450.10">
    <property type="entry name" value="BPG-independent phosphoglycerate mutase, domain B"/>
    <property type="match status" value="1"/>
</dbReference>
<feature type="binding site" evidence="9">
    <location>
        <position position="403"/>
    </location>
    <ligand>
        <name>Mn(2+)</name>
        <dbReference type="ChEBI" id="CHEBI:29035"/>
        <label>1</label>
    </ligand>
</feature>
<comment type="function">
    <text evidence="2 9">Catalyzes the interconversion of 2-phosphoglycerate and 3-phosphoglycerate.</text>
</comment>
<comment type="catalytic activity">
    <reaction evidence="1 9">
        <text>(2R)-2-phosphoglycerate = (2R)-3-phosphoglycerate</text>
        <dbReference type="Rhea" id="RHEA:15901"/>
        <dbReference type="ChEBI" id="CHEBI:58272"/>
        <dbReference type="ChEBI" id="CHEBI:58289"/>
        <dbReference type="EC" id="5.4.2.12"/>
    </reaction>
</comment>
<gene>
    <name evidence="9" type="primary">gpmI</name>
    <name evidence="13" type="ORF">SAMN02927925_00414</name>
</gene>
<proteinExistence type="inferred from homology"/>
<dbReference type="EMBL" id="FMTY01000001">
    <property type="protein sequence ID" value="SCX01853.1"/>
    <property type="molecule type" value="Genomic_DNA"/>
</dbReference>
<comment type="pathway">
    <text evidence="3 9">Carbohydrate degradation; glycolysis; pyruvate from D-glyceraldehyde 3-phosphate: step 3/5.</text>
</comment>
<dbReference type="EC" id="5.4.2.12" evidence="9 10"/>
<dbReference type="InterPro" id="IPR009833">
    <property type="entry name" value="DUF1398"/>
</dbReference>
<feature type="binding site" evidence="9">
    <location>
        <position position="11"/>
    </location>
    <ligand>
        <name>Mn(2+)</name>
        <dbReference type="ChEBI" id="CHEBI:29035"/>
        <label>2</label>
    </ligand>
</feature>
<comment type="similarity">
    <text evidence="4 9">Belongs to the BPG-independent phosphoglycerate mutase family.</text>
</comment>
<dbReference type="Gene3D" id="3.40.720.10">
    <property type="entry name" value="Alkaline Phosphatase, subunit A"/>
    <property type="match status" value="1"/>
</dbReference>
<comment type="subunit">
    <text evidence="9">Monomer.</text>
</comment>
<evidence type="ECO:0000256" key="10">
    <source>
        <dbReference type="NCBIfam" id="TIGR01307"/>
    </source>
</evidence>
<feature type="binding site" evidence="9">
    <location>
        <position position="332"/>
    </location>
    <ligand>
        <name>substrate</name>
    </ligand>
</feature>
<dbReference type="GO" id="GO:0006007">
    <property type="term" value="P:glucose catabolic process"/>
    <property type="evidence" value="ECO:0007669"/>
    <property type="project" value="InterPro"/>
</dbReference>
<feature type="binding site" evidence="9">
    <location>
        <position position="122"/>
    </location>
    <ligand>
        <name>substrate</name>
    </ligand>
</feature>
<dbReference type="UniPathway" id="UPA00109">
    <property type="reaction ID" value="UER00186"/>
</dbReference>
<dbReference type="InterPro" id="IPR005995">
    <property type="entry name" value="Pgm_bpd_ind"/>
</dbReference>
<dbReference type="eggNOG" id="COG0696">
    <property type="taxonomic scope" value="Bacteria"/>
</dbReference>
<dbReference type="CDD" id="cd16010">
    <property type="entry name" value="iPGM"/>
    <property type="match status" value="1"/>
</dbReference>
<dbReference type="Pfam" id="PF07166">
    <property type="entry name" value="DUF1398"/>
    <property type="match status" value="1"/>
</dbReference>
<feature type="binding site" evidence="9">
    <location>
        <position position="399"/>
    </location>
    <ligand>
        <name>Mn(2+)</name>
        <dbReference type="ChEBI" id="CHEBI:29035"/>
        <label>1</label>
    </ligand>
</feature>
<reference evidence="13 14" key="1">
    <citation type="submission" date="2016-10" db="EMBL/GenBank/DDBJ databases">
        <authorList>
            <person name="de Groot N.N."/>
        </authorList>
    </citation>
    <scope>NUCLEOTIDE SEQUENCE [LARGE SCALE GENOMIC DNA]</scope>
    <source>
        <strain evidence="13 14">CGMCC 1.3801</strain>
    </source>
</reference>
<feature type="binding site" evidence="9">
    <location>
        <begin position="259"/>
        <end position="262"/>
    </location>
    <ligand>
        <name>substrate</name>
    </ligand>
</feature>
<evidence type="ECO:0000313" key="14">
    <source>
        <dbReference type="Proteomes" id="UP000182124"/>
    </source>
</evidence>
<feature type="binding site" evidence="9">
    <location>
        <position position="441"/>
    </location>
    <ligand>
        <name>Mn(2+)</name>
        <dbReference type="ChEBI" id="CHEBI:29035"/>
        <label>2</label>
    </ligand>
</feature>
<feature type="binding site" evidence="9">
    <location>
        <position position="458"/>
    </location>
    <ligand>
        <name>Mn(2+)</name>
        <dbReference type="ChEBI" id="CHEBI:29035"/>
        <label>1</label>
    </ligand>
</feature>
<dbReference type="eggNOG" id="COG5562">
    <property type="taxonomic scope" value="Bacteria"/>
</dbReference>
<dbReference type="InterPro" id="IPR036646">
    <property type="entry name" value="PGAM_B_sf"/>
</dbReference>